<dbReference type="AlphaFoldDB" id="A0AAJ1MI91"/>
<gene>
    <name evidence="1" type="ORF">PQJ61_04655</name>
</gene>
<name>A0AAJ1MI91_9SPIO</name>
<dbReference type="Proteomes" id="UP001221217">
    <property type="component" value="Unassembled WGS sequence"/>
</dbReference>
<proteinExistence type="predicted"/>
<protein>
    <submittedName>
        <fullName evidence="1">Type II toxin-antitoxin system RelE/ParE family toxin</fullName>
    </submittedName>
</protein>
<organism evidence="1 2">
    <name type="scientific">Candidatus Thalassospirochaeta sargassi</name>
    <dbReference type="NCBI Taxonomy" id="3119039"/>
    <lineage>
        <taxon>Bacteria</taxon>
        <taxon>Pseudomonadati</taxon>
        <taxon>Spirochaetota</taxon>
        <taxon>Spirochaetia</taxon>
        <taxon>Spirochaetales</taxon>
        <taxon>Spirochaetaceae</taxon>
        <taxon>Candidatus Thalassospirochaeta</taxon>
    </lineage>
</organism>
<comment type="caution">
    <text evidence="1">The sequence shown here is derived from an EMBL/GenBank/DDBJ whole genome shotgun (WGS) entry which is preliminary data.</text>
</comment>
<dbReference type="Pfam" id="PF05973">
    <property type="entry name" value="Gp49"/>
    <property type="match status" value="1"/>
</dbReference>
<accession>A0AAJ1MI91</accession>
<sequence length="118" mass="14047">MDKQWDIDFYSDKNGKCELSDWIMNLKVSQRDKVIAWIDKLEELGPLLPRPYADLLRDGIHELRVKVSGNQVRILYFFVFENRIVLTHSFHKNVSKVPEKEIKKAIKIREEYIERSGK</sequence>
<evidence type="ECO:0000313" key="2">
    <source>
        <dbReference type="Proteomes" id="UP001221217"/>
    </source>
</evidence>
<dbReference type="EMBL" id="JAQQAL010000011">
    <property type="protein sequence ID" value="MDC7226038.1"/>
    <property type="molecule type" value="Genomic_DNA"/>
</dbReference>
<evidence type="ECO:0000313" key="1">
    <source>
        <dbReference type="EMBL" id="MDC7226038.1"/>
    </source>
</evidence>
<dbReference type="InterPro" id="IPR009241">
    <property type="entry name" value="HigB-like"/>
</dbReference>
<reference evidence="1 2" key="1">
    <citation type="submission" date="2022-12" db="EMBL/GenBank/DDBJ databases">
        <title>Metagenome assembled genome from gulf of manar.</title>
        <authorList>
            <person name="Kohli P."/>
            <person name="Pk S."/>
            <person name="Venkata Ramana C."/>
            <person name="Sasikala C."/>
        </authorList>
    </citation>
    <scope>NUCLEOTIDE SEQUENCE [LARGE SCALE GENOMIC DNA]</scope>
    <source>
        <strain evidence="1">JB008</strain>
    </source>
</reference>